<sequence>MQRGSQFKNNNVCIILTSKKRDIFAFNYFYFVHTLLFLKGALIWVNFEVKKKLGVSGKRFFPHNCSLDKMTELAAKAMLIYQNFDDVTRCCRLSIMEHTTVECLKKRKIESDAKRLTKETCGKPNQKEIVETIIKKSLWYIENGGNDQIMDKRMQLSCFLQIAGSIRHVFRECSKVWTLYKIFMEGEIADYFIYQNKAKIIVLRKMSNIYNLYYDFNVICTIEEFVDVLYPLGICFIIIDFVGTNYEFGSDEIKQKRGQMYYILKNSPSCIIESKRLKFFLIMTIKQSFLIKLLHEAIQKPTYKFRTNEIIEKIIKGLLYVYMEEEGNLERLAKRDHYVMVDYKFMIAIALFCVIAKLKEISRVTVYRWATFKCFTPNYENVGLKQRIKKIKKL</sequence>
<protein>
    <submittedName>
        <fullName evidence="2">Uncharacterized protein</fullName>
    </submittedName>
</protein>
<proteinExistence type="predicted"/>
<evidence type="ECO:0000313" key="3">
    <source>
        <dbReference type="Proteomes" id="UP000023152"/>
    </source>
</evidence>
<dbReference type="Proteomes" id="UP000023152">
    <property type="component" value="Unassembled WGS sequence"/>
</dbReference>
<keyword evidence="3" id="KW-1185">Reference proteome</keyword>
<keyword evidence="1" id="KW-1133">Transmembrane helix</keyword>
<feature type="transmembrane region" description="Helical" evidence="1">
    <location>
        <begin position="28"/>
        <end position="47"/>
    </location>
</feature>
<reference evidence="2 3" key="1">
    <citation type="journal article" date="2013" name="Curr. Biol.">
        <title>The Genome of the Foraminiferan Reticulomyxa filosa.</title>
        <authorList>
            <person name="Glockner G."/>
            <person name="Hulsmann N."/>
            <person name="Schleicher M."/>
            <person name="Noegel A.A."/>
            <person name="Eichinger L."/>
            <person name="Gallinger C."/>
            <person name="Pawlowski J."/>
            <person name="Sierra R."/>
            <person name="Euteneuer U."/>
            <person name="Pillet L."/>
            <person name="Moustafa A."/>
            <person name="Platzer M."/>
            <person name="Groth M."/>
            <person name="Szafranski K."/>
            <person name="Schliwa M."/>
        </authorList>
    </citation>
    <scope>NUCLEOTIDE SEQUENCE [LARGE SCALE GENOMIC DNA]</scope>
</reference>
<accession>X6MG16</accession>
<keyword evidence="1" id="KW-0812">Transmembrane</keyword>
<evidence type="ECO:0000256" key="1">
    <source>
        <dbReference type="SAM" id="Phobius"/>
    </source>
</evidence>
<evidence type="ECO:0000313" key="2">
    <source>
        <dbReference type="EMBL" id="ETO12834.1"/>
    </source>
</evidence>
<dbReference type="EMBL" id="ASPP01021035">
    <property type="protein sequence ID" value="ETO12834.1"/>
    <property type="molecule type" value="Genomic_DNA"/>
</dbReference>
<comment type="caution">
    <text evidence="2">The sequence shown here is derived from an EMBL/GenBank/DDBJ whole genome shotgun (WGS) entry which is preliminary data.</text>
</comment>
<keyword evidence="1" id="KW-0472">Membrane</keyword>
<gene>
    <name evidence="2" type="ORF">RFI_24540</name>
</gene>
<organism evidence="2 3">
    <name type="scientific">Reticulomyxa filosa</name>
    <dbReference type="NCBI Taxonomy" id="46433"/>
    <lineage>
        <taxon>Eukaryota</taxon>
        <taxon>Sar</taxon>
        <taxon>Rhizaria</taxon>
        <taxon>Retaria</taxon>
        <taxon>Foraminifera</taxon>
        <taxon>Monothalamids</taxon>
        <taxon>Reticulomyxidae</taxon>
        <taxon>Reticulomyxa</taxon>
    </lineage>
</organism>
<dbReference type="AlphaFoldDB" id="X6MG16"/>
<name>X6MG16_RETFI</name>